<feature type="region of interest" description="Disordered" evidence="1">
    <location>
        <begin position="83"/>
        <end position="119"/>
    </location>
</feature>
<evidence type="ECO:0000256" key="2">
    <source>
        <dbReference type="SAM" id="SignalP"/>
    </source>
</evidence>
<dbReference type="EMBL" id="JANBTX010000142">
    <property type="protein sequence ID" value="KAJ2685630.1"/>
    <property type="molecule type" value="Genomic_DNA"/>
</dbReference>
<name>A0A9W8GJP4_9FUNG</name>
<evidence type="ECO:0000313" key="3">
    <source>
        <dbReference type="EMBL" id="KAJ2685630.1"/>
    </source>
</evidence>
<feature type="chain" id="PRO_5040821260" evidence="2">
    <location>
        <begin position="16"/>
        <end position="473"/>
    </location>
</feature>
<organism evidence="3 4">
    <name type="scientific">Coemansia spiralis</name>
    <dbReference type="NCBI Taxonomy" id="417178"/>
    <lineage>
        <taxon>Eukaryota</taxon>
        <taxon>Fungi</taxon>
        <taxon>Fungi incertae sedis</taxon>
        <taxon>Zoopagomycota</taxon>
        <taxon>Kickxellomycotina</taxon>
        <taxon>Kickxellomycetes</taxon>
        <taxon>Kickxellales</taxon>
        <taxon>Kickxellaceae</taxon>
        <taxon>Coemansia</taxon>
    </lineage>
</organism>
<reference evidence="3" key="1">
    <citation type="submission" date="2022-07" db="EMBL/GenBank/DDBJ databases">
        <title>Phylogenomic reconstructions and comparative analyses of Kickxellomycotina fungi.</title>
        <authorList>
            <person name="Reynolds N.K."/>
            <person name="Stajich J.E."/>
            <person name="Barry K."/>
            <person name="Grigoriev I.V."/>
            <person name="Crous P."/>
            <person name="Smith M.E."/>
        </authorList>
    </citation>
    <scope>NUCLEOTIDE SEQUENCE</scope>
    <source>
        <strain evidence="3">CBS 109367</strain>
    </source>
</reference>
<comment type="caution">
    <text evidence="3">The sequence shown here is derived from an EMBL/GenBank/DDBJ whole genome shotgun (WGS) entry which is preliminary data.</text>
</comment>
<dbReference type="AlphaFoldDB" id="A0A9W8GJP4"/>
<keyword evidence="4" id="KW-1185">Reference proteome</keyword>
<gene>
    <name evidence="3" type="ORF">IWW39_004147</name>
</gene>
<protein>
    <submittedName>
        <fullName evidence="3">Uncharacterized protein</fullName>
    </submittedName>
</protein>
<dbReference type="OrthoDB" id="5553594at2759"/>
<feature type="compositionally biased region" description="Low complexity" evidence="1">
    <location>
        <begin position="83"/>
        <end position="108"/>
    </location>
</feature>
<sequence>MRLVISVSLVGYALSYIAQGGLLNELLGDIDIEINVCPQIALSLGGSGAQDSSPVFQSTNPACPNYVPPSEFIDIWSDLDVPDNAPAVPAPESEAPSANPASYSAAMPGSAAKGPTSPNAVGARPGASYNMGNTPALPAFANNLPPIVADTVAAYNGGASSPVPAIPSVASAQPVVGYNVANVPALPIIAKDSPPAVADTAAAYNGGAPALAPAIPNVAGAQPAVGYNEANAPALPILVYHAPPPVADNFGSSGGSPALPVIVNNIPLLVADTSAVNNGDYSAAGPANALPSVRYSEATELPVPTQFAELPPIVPAAVPAVATTSKCVSRIPANNYQPSALLTSGPQAVPAVPANIATARYSGVASELGPASAREPVNPALPAGQPVQGHANYVNLYGAARAPIAAMPTAWAGQEIPGIPIPTTAAPVAREPEATGRVFSQHLETTVTVEAFEDWPVDVVHAMRNIGSFSFSS</sequence>
<feature type="signal peptide" evidence="2">
    <location>
        <begin position="1"/>
        <end position="15"/>
    </location>
</feature>
<proteinExistence type="predicted"/>
<evidence type="ECO:0000256" key="1">
    <source>
        <dbReference type="SAM" id="MobiDB-lite"/>
    </source>
</evidence>
<accession>A0A9W8GJP4</accession>
<dbReference type="Proteomes" id="UP001151516">
    <property type="component" value="Unassembled WGS sequence"/>
</dbReference>
<keyword evidence="2" id="KW-0732">Signal</keyword>
<evidence type="ECO:0000313" key="4">
    <source>
        <dbReference type="Proteomes" id="UP001151516"/>
    </source>
</evidence>